<dbReference type="Proteomes" id="UP000036403">
    <property type="component" value="Unassembled WGS sequence"/>
</dbReference>
<dbReference type="InterPro" id="IPR001969">
    <property type="entry name" value="Aspartic_peptidase_AS"/>
</dbReference>
<dbReference type="Gene3D" id="2.40.70.10">
    <property type="entry name" value="Acid Proteases"/>
    <property type="match status" value="1"/>
</dbReference>
<dbReference type="Pfam" id="PF17921">
    <property type="entry name" value="Integrase_H2C2"/>
    <property type="match status" value="1"/>
</dbReference>
<dbReference type="InterPro" id="IPR043502">
    <property type="entry name" value="DNA/RNA_pol_sf"/>
</dbReference>
<feature type="region of interest" description="Disordered" evidence="9">
    <location>
        <begin position="1598"/>
        <end position="1629"/>
    </location>
</feature>
<reference evidence="11 12" key="1">
    <citation type="submission" date="2015-04" db="EMBL/GenBank/DDBJ databases">
        <title>Lasius niger genome sequencing.</title>
        <authorList>
            <person name="Konorov E.A."/>
            <person name="Nikitin M.A."/>
            <person name="Kirill M.V."/>
            <person name="Chang P."/>
        </authorList>
    </citation>
    <scope>NUCLEOTIDE SEQUENCE [LARGE SCALE GENOMIC DNA]</scope>
    <source>
        <tissue evidence="11">Whole</tissue>
    </source>
</reference>
<feature type="compositionally biased region" description="Basic and acidic residues" evidence="9">
    <location>
        <begin position="2177"/>
        <end position="2190"/>
    </location>
</feature>
<keyword evidence="8" id="KW-0175">Coiled coil</keyword>
<dbReference type="CDD" id="cd00303">
    <property type="entry name" value="retropepsin_like"/>
    <property type="match status" value="1"/>
</dbReference>
<dbReference type="STRING" id="67767.A0A0J7KJB1"/>
<evidence type="ECO:0000256" key="8">
    <source>
        <dbReference type="SAM" id="Coils"/>
    </source>
</evidence>
<dbReference type="GO" id="GO:0006508">
    <property type="term" value="P:proteolysis"/>
    <property type="evidence" value="ECO:0007669"/>
    <property type="project" value="InterPro"/>
</dbReference>
<evidence type="ECO:0000313" key="12">
    <source>
        <dbReference type="Proteomes" id="UP000036403"/>
    </source>
</evidence>
<feature type="compositionally biased region" description="Polar residues" evidence="9">
    <location>
        <begin position="2099"/>
        <end position="2111"/>
    </location>
</feature>
<keyword evidence="12" id="KW-1185">Reference proteome</keyword>
<feature type="compositionally biased region" description="Polar residues" evidence="9">
    <location>
        <begin position="18"/>
        <end position="31"/>
    </location>
</feature>
<evidence type="ECO:0000313" key="11">
    <source>
        <dbReference type="EMBL" id="KMQ90342.1"/>
    </source>
</evidence>
<evidence type="ECO:0000256" key="5">
    <source>
        <dbReference type="ARBA" id="ARBA00022759"/>
    </source>
</evidence>
<feature type="compositionally biased region" description="Basic residues" evidence="9">
    <location>
        <begin position="2204"/>
        <end position="2213"/>
    </location>
</feature>
<dbReference type="OrthoDB" id="420169at2759"/>
<dbReference type="EMBL" id="LBMM01006772">
    <property type="protein sequence ID" value="KMQ90342.1"/>
    <property type="molecule type" value="Genomic_DNA"/>
</dbReference>
<dbReference type="CDD" id="cd09274">
    <property type="entry name" value="RNase_HI_RT_Ty3"/>
    <property type="match status" value="1"/>
</dbReference>
<feature type="region of interest" description="Disordered" evidence="9">
    <location>
        <begin position="417"/>
        <end position="452"/>
    </location>
</feature>
<keyword evidence="2" id="KW-0808">Transferase</keyword>
<dbReference type="SUPFAM" id="SSF56672">
    <property type="entry name" value="DNA/RNA polymerases"/>
    <property type="match status" value="1"/>
</dbReference>
<proteinExistence type="predicted"/>
<feature type="region of interest" description="Disordered" evidence="9">
    <location>
        <begin position="2094"/>
        <end position="2213"/>
    </location>
</feature>
<dbReference type="PaxDb" id="67767-A0A0J7KJB1"/>
<dbReference type="GO" id="GO:0004190">
    <property type="term" value="F:aspartic-type endopeptidase activity"/>
    <property type="evidence" value="ECO:0007669"/>
    <property type="project" value="InterPro"/>
</dbReference>
<feature type="compositionally biased region" description="Basic and acidic residues" evidence="9">
    <location>
        <begin position="1769"/>
        <end position="1781"/>
    </location>
</feature>
<dbReference type="PANTHER" id="PTHR37984">
    <property type="entry name" value="PROTEIN CBG26694"/>
    <property type="match status" value="1"/>
</dbReference>
<feature type="domain" description="Reverse transcriptase" evidence="10">
    <location>
        <begin position="681"/>
        <end position="860"/>
    </location>
</feature>
<feature type="region of interest" description="Disordered" evidence="9">
    <location>
        <begin position="1"/>
        <end position="37"/>
    </location>
</feature>
<sequence>MPLTPKSPPKDDGGGVVTRSQTRADATAKSSDQPEDFTLVLRSEVDAMRKSIADMNARASRRSVDNALDESGRKRDDLLVTMITDIARRLDKLEVREQSREWTRERGVGVADHARQFSAEERGVDAEDANHMALIGNVRLPRGGWLKDPFDGIRYTGRSDAQNPMKFLKKFLSIARYEGIREDDQLHYFAKCLRGSAANWFELRDPVDMRDAIRSFRDQFWNDEHQARFREVLYTGRYNRRESKMTMAEYALDLSRQARLLDPPLSEPEIIRCVKRHYGVRVSREIRPTTVSNLDDFIKLLDDLEADMNFEREDRVAENRAGMSSKYNDLRGRTIAANVNSGRYDARQTARNSIPGDRLRAIEADAYKDKPKPKCEREQRVKITEITNDNDAKKFSSVTSKNGNSLSRKKVALIDRDNEDVDDREGDSFREEDDERAEVNEINDDDYDRENDAESMPMVSIMRTKELIRDVDEVSIEDQGIVARRFKPYLWIHFDEIRVRCLIDTGAQISAITKRVYDKLIEARVRVRAIPIRKFTLVGAFSDKGEVIANKIQVNFSIAERDFAYNLYVVKNLAYDMVLGMDFLSENNSILRCREGKFEVEFDVGSRKTVRSMNAISVADANDRLNDILLKHEEIFRDEIGRVNNYEHRIRLTSRAPYKSKTYPIPEIHRERVKSHLLDMENTGIIERTSSQYINPLVVVVKKTGEIRLCLDARELNRRMENDHDQPPTIDEIFRRIGTKKYFSTLDVSKAFWQIPLRRCDRQYTGFTFDNQTYVFKRLPFGIKTAGASFTRAINSALGDDCHEFTLVYLDDILIASNSLEEHLRHLDIIFDRLKRCGYRLNRDKCELLRTEIRFLGHTFDEIKVEMNAETKSAIQNFAKPRNKKAIQAFLGLVNWDRRFIRNLSRMTRPLEELLKKNQKFVWREEQQNAFNEIKAAFGEADNLFVIRSDFRFGIYVDASKRGLGARLYQYRESDPDEKFTVSYASRSLKGAELNYTVTELECLALVWALRKWYVTLLGRHVKVHTDHMALKFITSCADDSSRIARWLAFLREFDLEIEHIPGKENIIADTLSRSSREIGKGRKDAAVKTIAAIDYPDDNRETSEWVELVAEAQAADVDLRTDLAENPQRYVVRDNLIRVKEGDEDRIVVPEAVKWKLIRRIHDYLLHFGTDKVASFIRKFFAMGNLERFVRDVVASCHICLATNTGYPPVELHPDVGRVGLRVDPRLVPSSDNVDPEGALRDRLQMATETLRARAQQRKIQADKHGVAHRYEVGSKVWVKLHRRSDANRRVTRKIHLVYSGPYSILREIRRNAYLVGDSDGRVVGAFNSRQLRPHREARLDPEVVRIEAIDAIAYAGACEYSCEEENEMSLSRANEVSPLQPDDCIIVSSDEAGSEMSDEPSTSTAIVRRSRKTRRKYRLRKPVTEKGIRHIRRIYQILTAKEGDVFSAKGSLMNLRTKIIFDRRGEFDVVTTTAVDKLKEADITPDYVTDLKRIPVYLQQQRRIRVLGINALVGIRSNYINAQLMMLQGNEACVLLGRHSTEKLFLQVMHDQRGLYRRRTLLDKGQERIAEWKGEEARALLLGFIDGVEDRCRRNERATENQSCVQSDDTLPCESSNSEEDSEPRPCHARNVDAWKRDNLAERLRAMWSSDEEEDNAGHDGHADPREEEASCGEQSAGASDISVRDGGPKSLKTRKTIISDSDTSGGSERDAKGTNEDDSVIIVSEIIENVVSSLPADNSGGTRRSVESDNLDPKTGSKVSATNRAYDGESAQRADHSGVKQCVKDTNNVNSVEKTCVVRSNNARKRPWTSVNSTVIISGAKKRHLSTGCGREVRMDREHEKAVDPDDPSDDVEAVERLSTEEINRRSEVLLGKITRRIESNMERHRALERYRILQRLSEHCEEVPTAEELQERAVTEESVSREIMEAIVESYKRSAATRVLADEIDLVDESNKPLYSLSTAISMVNKQPSTDKVAPVCVQYFLKGGLIHRSYTAKELTLPDIPSIGPQEVQIRDEEVPVESTEVVTTSTPVTKEKPRIVSCITGSFLDGGPLPKTPSNKNQKLERAIEAVLDPQASDFAHSLSIASLLEDDPGMETSATGSGEPSISGDTGFESGIRTSDETRQVVKDATKKTYSSSAVKSKAARRSPSKSRQTPLAGEMQPTRQPAKLSTRRPSREKSAASSDAERPSGQPRVVLDRMRRVVHSPVKKT</sequence>
<dbReference type="InterPro" id="IPR050951">
    <property type="entry name" value="Retrovirus_Pol_polyprotein"/>
</dbReference>
<dbReference type="PROSITE" id="PS00141">
    <property type="entry name" value="ASP_PROTEASE"/>
    <property type="match status" value="1"/>
</dbReference>
<feature type="region of interest" description="Disordered" evidence="9">
    <location>
        <begin position="1736"/>
        <end position="1782"/>
    </location>
</feature>
<feature type="compositionally biased region" description="Basic and acidic residues" evidence="9">
    <location>
        <begin position="2121"/>
        <end position="2134"/>
    </location>
</feature>
<dbReference type="SUPFAM" id="SSF50630">
    <property type="entry name" value="Acid proteases"/>
    <property type="match status" value="1"/>
</dbReference>
<organism evidence="11 12">
    <name type="scientific">Lasius niger</name>
    <name type="common">Black garden ant</name>
    <dbReference type="NCBI Taxonomy" id="67767"/>
    <lineage>
        <taxon>Eukaryota</taxon>
        <taxon>Metazoa</taxon>
        <taxon>Ecdysozoa</taxon>
        <taxon>Arthropoda</taxon>
        <taxon>Hexapoda</taxon>
        <taxon>Insecta</taxon>
        <taxon>Pterygota</taxon>
        <taxon>Neoptera</taxon>
        <taxon>Endopterygota</taxon>
        <taxon>Hymenoptera</taxon>
        <taxon>Apocrita</taxon>
        <taxon>Aculeata</taxon>
        <taxon>Formicoidea</taxon>
        <taxon>Formicidae</taxon>
        <taxon>Formicinae</taxon>
        <taxon>Lasius</taxon>
        <taxon>Lasius</taxon>
    </lineage>
</organism>
<name>A0A0J7KJB1_LASNI</name>
<dbReference type="Gene3D" id="1.10.340.70">
    <property type="match status" value="1"/>
</dbReference>
<keyword evidence="4" id="KW-0540">Nuclease</keyword>
<dbReference type="InterPro" id="IPR021109">
    <property type="entry name" value="Peptidase_aspartic_dom_sf"/>
</dbReference>
<keyword evidence="6" id="KW-0378">Hydrolase</keyword>
<evidence type="ECO:0000259" key="10">
    <source>
        <dbReference type="PROSITE" id="PS50878"/>
    </source>
</evidence>
<dbReference type="GO" id="GO:0003964">
    <property type="term" value="F:RNA-directed DNA polymerase activity"/>
    <property type="evidence" value="ECO:0007669"/>
    <property type="project" value="UniProtKB-KW"/>
</dbReference>
<evidence type="ECO:0000256" key="9">
    <source>
        <dbReference type="SAM" id="MobiDB-lite"/>
    </source>
</evidence>
<feature type="compositionally biased region" description="Polar residues" evidence="9">
    <location>
        <begin position="1602"/>
        <end position="1618"/>
    </location>
</feature>
<dbReference type="Pfam" id="PF08284">
    <property type="entry name" value="RVP_2"/>
    <property type="match status" value="1"/>
</dbReference>
<keyword evidence="7" id="KW-0695">RNA-directed DNA polymerase</keyword>
<dbReference type="Pfam" id="PF17917">
    <property type="entry name" value="RT_RNaseH"/>
    <property type="match status" value="1"/>
</dbReference>
<dbReference type="FunFam" id="3.30.70.270:FF:000020">
    <property type="entry name" value="Transposon Tf2-6 polyprotein-like Protein"/>
    <property type="match status" value="1"/>
</dbReference>
<evidence type="ECO:0000256" key="6">
    <source>
        <dbReference type="ARBA" id="ARBA00022801"/>
    </source>
</evidence>
<dbReference type="InterPro" id="IPR043128">
    <property type="entry name" value="Rev_trsase/Diguanyl_cyclase"/>
</dbReference>
<gene>
    <name evidence="11" type="ORF">RF55_9915</name>
</gene>
<feature type="compositionally biased region" description="Polar residues" evidence="9">
    <location>
        <begin position="1699"/>
        <end position="1709"/>
    </location>
</feature>
<evidence type="ECO:0000256" key="1">
    <source>
        <dbReference type="ARBA" id="ARBA00012493"/>
    </source>
</evidence>
<dbReference type="PROSITE" id="PS50878">
    <property type="entry name" value="RT_POL"/>
    <property type="match status" value="1"/>
</dbReference>
<feature type="coiled-coil region" evidence="8">
    <location>
        <begin position="294"/>
        <end position="321"/>
    </location>
</feature>
<feature type="region of interest" description="Disordered" evidence="9">
    <location>
        <begin position="1651"/>
        <end position="1720"/>
    </location>
</feature>
<dbReference type="EC" id="2.7.7.49" evidence="1"/>
<dbReference type="PANTHER" id="PTHR37984:SF5">
    <property type="entry name" value="PROTEIN NYNRIN-LIKE"/>
    <property type="match status" value="1"/>
</dbReference>
<evidence type="ECO:0000256" key="2">
    <source>
        <dbReference type="ARBA" id="ARBA00022679"/>
    </source>
</evidence>
<evidence type="ECO:0000256" key="3">
    <source>
        <dbReference type="ARBA" id="ARBA00022695"/>
    </source>
</evidence>
<dbReference type="InterPro" id="IPR000477">
    <property type="entry name" value="RT_dom"/>
</dbReference>
<evidence type="ECO:0000256" key="4">
    <source>
        <dbReference type="ARBA" id="ARBA00022722"/>
    </source>
</evidence>
<dbReference type="Pfam" id="PF00078">
    <property type="entry name" value="RVT_1"/>
    <property type="match status" value="1"/>
</dbReference>
<keyword evidence="5" id="KW-0255">Endonuclease</keyword>
<dbReference type="GO" id="GO:0004519">
    <property type="term" value="F:endonuclease activity"/>
    <property type="evidence" value="ECO:0007669"/>
    <property type="project" value="UniProtKB-KW"/>
</dbReference>
<feature type="compositionally biased region" description="Basic and acidic residues" evidence="9">
    <location>
        <begin position="1658"/>
        <end position="1671"/>
    </location>
</feature>
<keyword evidence="3" id="KW-0548">Nucleotidyltransferase</keyword>
<comment type="caution">
    <text evidence="11">The sequence shown here is derived from an EMBL/GenBank/DDBJ whole genome shotgun (WGS) entry which is preliminary data.</text>
</comment>
<dbReference type="InterPro" id="IPR041588">
    <property type="entry name" value="Integrase_H2C2"/>
</dbReference>
<dbReference type="InterPro" id="IPR041373">
    <property type="entry name" value="RT_RNaseH"/>
</dbReference>
<dbReference type="Gene3D" id="3.10.10.10">
    <property type="entry name" value="HIV Type 1 Reverse Transcriptase, subunit A, domain 1"/>
    <property type="match status" value="1"/>
</dbReference>
<dbReference type="CDD" id="cd01647">
    <property type="entry name" value="RT_LTR"/>
    <property type="match status" value="1"/>
</dbReference>
<evidence type="ECO:0000256" key="7">
    <source>
        <dbReference type="ARBA" id="ARBA00022918"/>
    </source>
</evidence>
<accession>A0A0J7KJB1</accession>
<protein>
    <recommendedName>
        <fullName evidence="1">RNA-directed DNA polymerase</fullName>
        <ecNumber evidence="1">2.7.7.49</ecNumber>
    </recommendedName>
</protein>
<dbReference type="Gene3D" id="3.30.70.270">
    <property type="match status" value="2"/>
</dbReference>